<name>A0A0C2DCQ9_9BACT</name>
<protein>
    <submittedName>
        <fullName evidence="2">Uncharacterized protein</fullName>
    </submittedName>
</protein>
<proteinExistence type="predicted"/>
<gene>
    <name evidence="2" type="ORF">DB30_03208</name>
</gene>
<dbReference type="Proteomes" id="UP000031599">
    <property type="component" value="Unassembled WGS sequence"/>
</dbReference>
<evidence type="ECO:0000313" key="2">
    <source>
        <dbReference type="EMBL" id="KIG17507.1"/>
    </source>
</evidence>
<reference evidence="2 3" key="1">
    <citation type="submission" date="2014-12" db="EMBL/GenBank/DDBJ databases">
        <title>Genome assembly of Enhygromyxa salina DSM 15201.</title>
        <authorList>
            <person name="Sharma G."/>
            <person name="Subramanian S."/>
        </authorList>
    </citation>
    <scope>NUCLEOTIDE SEQUENCE [LARGE SCALE GENOMIC DNA]</scope>
    <source>
        <strain evidence="2 3">DSM 15201</strain>
    </source>
</reference>
<accession>A0A0C2DCQ9</accession>
<dbReference type="EMBL" id="JMCC02000023">
    <property type="protein sequence ID" value="KIG17507.1"/>
    <property type="molecule type" value="Genomic_DNA"/>
</dbReference>
<dbReference type="AlphaFoldDB" id="A0A0C2DCQ9"/>
<comment type="caution">
    <text evidence="2">The sequence shown here is derived from an EMBL/GenBank/DDBJ whole genome shotgun (WGS) entry which is preliminary data.</text>
</comment>
<organism evidence="2 3">
    <name type="scientific">Enhygromyxa salina</name>
    <dbReference type="NCBI Taxonomy" id="215803"/>
    <lineage>
        <taxon>Bacteria</taxon>
        <taxon>Pseudomonadati</taxon>
        <taxon>Myxococcota</taxon>
        <taxon>Polyangia</taxon>
        <taxon>Nannocystales</taxon>
        <taxon>Nannocystaceae</taxon>
        <taxon>Enhygromyxa</taxon>
    </lineage>
</organism>
<evidence type="ECO:0000256" key="1">
    <source>
        <dbReference type="SAM" id="MobiDB-lite"/>
    </source>
</evidence>
<evidence type="ECO:0000313" key="3">
    <source>
        <dbReference type="Proteomes" id="UP000031599"/>
    </source>
</evidence>
<feature type="region of interest" description="Disordered" evidence="1">
    <location>
        <begin position="1"/>
        <end position="22"/>
    </location>
</feature>
<sequence>MTLHARRRSLQPERAPGWASHDPREIARALRVRARAPF</sequence>